<name>A0ABS9WWL4_9GAMM</name>
<dbReference type="EMBL" id="JAKKSL010000001">
    <property type="protein sequence ID" value="MCI2282246.1"/>
    <property type="molecule type" value="Genomic_DNA"/>
</dbReference>
<dbReference type="NCBIfam" id="TIGR03016">
    <property type="entry name" value="pepcterm_hypo_1"/>
    <property type="match status" value="1"/>
</dbReference>
<gene>
    <name evidence="1" type="ORF">L3081_01035</name>
</gene>
<protein>
    <submittedName>
        <fullName evidence="1">TIGR03016 family PEP-CTERM system-associated outer membrane protein</fullName>
    </submittedName>
</protein>
<dbReference type="Proteomes" id="UP001139646">
    <property type="component" value="Unassembled WGS sequence"/>
</dbReference>
<proteinExistence type="predicted"/>
<evidence type="ECO:0000313" key="1">
    <source>
        <dbReference type="EMBL" id="MCI2282246.1"/>
    </source>
</evidence>
<accession>A0ABS9WWL4</accession>
<comment type="caution">
    <text evidence="1">The sequence shown here is derived from an EMBL/GenBank/DDBJ whole genome shotgun (WGS) entry which is preliminary data.</text>
</comment>
<keyword evidence="2" id="KW-1185">Reference proteome</keyword>
<sequence>MVIMAMATVRNIHNFRTANVLALLSWFAISTSTVAGEWQFVPNFGIEETYTDNVELTPTETTGSLVSQAIVGLDAKYESSLSSFTFSGKNNNLSFSHDSDINDSYLTLNTQGQFYLWTSGPELIANARVDNTNRNSAKNGLADLVSGDTVQSEFYSTGLRYNVDNSTFTLQSSLIYSDQQYKDGIGEYNGVSAIFNARNNNNARVTYWEIASSISTKDQDFAGETRTGDQYNVEAKIGLITSLNLTPFIRFYDEDFSGELANQSQQTTSSWGPGVRWLVSDHFILNFSYNFVTDDEVSDDYVATSIQWEPSARTSLSAGYSKRFFGDSYNLNFQHKTRRLTNSISYDESLQVFDRNNFELINVGLFWCLPGEEPESNLQCYAQSEQAGSGDLPFVNVSYLEPIESNEFTLDKRLSWVSLTISPHNVHIQHLSL</sequence>
<reference evidence="1" key="1">
    <citation type="submission" date="2022-01" db="EMBL/GenBank/DDBJ databases">
        <title>Colwellia maritima, isolated from seawater.</title>
        <authorList>
            <person name="Kristyanto S."/>
            <person name="Jung J."/>
            <person name="Jeon C.O."/>
        </authorList>
    </citation>
    <scope>NUCLEOTIDE SEQUENCE</scope>
    <source>
        <strain evidence="1">MSW7</strain>
    </source>
</reference>
<evidence type="ECO:0000313" key="2">
    <source>
        <dbReference type="Proteomes" id="UP001139646"/>
    </source>
</evidence>
<organism evidence="1 2">
    <name type="scientific">Colwellia maritima</name>
    <dbReference type="NCBI Taxonomy" id="2912588"/>
    <lineage>
        <taxon>Bacteria</taxon>
        <taxon>Pseudomonadati</taxon>
        <taxon>Pseudomonadota</taxon>
        <taxon>Gammaproteobacteria</taxon>
        <taxon>Alteromonadales</taxon>
        <taxon>Colwelliaceae</taxon>
        <taxon>Colwellia</taxon>
    </lineage>
</organism>
<dbReference type="InterPro" id="IPR017467">
    <property type="entry name" value="CHP03016_PEP-CTERM"/>
</dbReference>
<dbReference type="RefSeq" id="WP_242282827.1">
    <property type="nucleotide sequence ID" value="NZ_JAKKSL010000001.1"/>
</dbReference>